<gene>
    <name evidence="1" type="ORF">L798_09929</name>
</gene>
<organism evidence="1 2">
    <name type="scientific">Zootermopsis nevadensis</name>
    <name type="common">Dampwood termite</name>
    <dbReference type="NCBI Taxonomy" id="136037"/>
    <lineage>
        <taxon>Eukaryota</taxon>
        <taxon>Metazoa</taxon>
        <taxon>Ecdysozoa</taxon>
        <taxon>Arthropoda</taxon>
        <taxon>Hexapoda</taxon>
        <taxon>Insecta</taxon>
        <taxon>Pterygota</taxon>
        <taxon>Neoptera</taxon>
        <taxon>Polyneoptera</taxon>
        <taxon>Dictyoptera</taxon>
        <taxon>Blattodea</taxon>
        <taxon>Blattoidea</taxon>
        <taxon>Termitoidae</taxon>
        <taxon>Termopsidae</taxon>
        <taxon>Zootermopsis</taxon>
    </lineage>
</organism>
<evidence type="ECO:0000313" key="1">
    <source>
        <dbReference type="EMBL" id="KDQ71549.1"/>
    </source>
</evidence>
<dbReference type="AlphaFoldDB" id="A0A067QGX9"/>
<reference evidence="1 2" key="1">
    <citation type="journal article" date="2014" name="Nat. Commun.">
        <title>Molecular traces of alternative social organization in a termite genome.</title>
        <authorList>
            <person name="Terrapon N."/>
            <person name="Li C."/>
            <person name="Robertson H.M."/>
            <person name="Ji L."/>
            <person name="Meng X."/>
            <person name="Booth W."/>
            <person name="Chen Z."/>
            <person name="Childers C.P."/>
            <person name="Glastad K.M."/>
            <person name="Gokhale K."/>
            <person name="Gowin J."/>
            <person name="Gronenberg W."/>
            <person name="Hermansen R.A."/>
            <person name="Hu H."/>
            <person name="Hunt B.G."/>
            <person name="Huylmans A.K."/>
            <person name="Khalil S.M."/>
            <person name="Mitchell R.D."/>
            <person name="Munoz-Torres M.C."/>
            <person name="Mustard J.A."/>
            <person name="Pan H."/>
            <person name="Reese J.T."/>
            <person name="Scharf M.E."/>
            <person name="Sun F."/>
            <person name="Vogel H."/>
            <person name="Xiao J."/>
            <person name="Yang W."/>
            <person name="Yang Z."/>
            <person name="Yang Z."/>
            <person name="Zhou J."/>
            <person name="Zhu J."/>
            <person name="Brent C.S."/>
            <person name="Elsik C.G."/>
            <person name="Goodisman M.A."/>
            <person name="Liberles D.A."/>
            <person name="Roe R.M."/>
            <person name="Vargo E.L."/>
            <person name="Vilcinskas A."/>
            <person name="Wang J."/>
            <person name="Bornberg-Bauer E."/>
            <person name="Korb J."/>
            <person name="Zhang G."/>
            <person name="Liebig J."/>
        </authorList>
    </citation>
    <scope>NUCLEOTIDE SEQUENCE [LARGE SCALE GENOMIC DNA]</scope>
    <source>
        <tissue evidence="1">Whole organism</tissue>
    </source>
</reference>
<dbReference type="eggNOG" id="KOG1820">
    <property type="taxonomic scope" value="Eukaryota"/>
</dbReference>
<dbReference type="STRING" id="136037.A0A067QGX9"/>
<proteinExistence type="predicted"/>
<dbReference type="Gene3D" id="1.25.10.10">
    <property type="entry name" value="Leucine-rich Repeat Variant"/>
    <property type="match status" value="1"/>
</dbReference>
<dbReference type="Proteomes" id="UP000027135">
    <property type="component" value="Unassembled WGS sequence"/>
</dbReference>
<name>A0A067QGX9_ZOONE</name>
<sequence>MGYEMSEYEASSFIPYLIQKIGDRTDTVRELLSLIKLVYPVQKLFAYVMGGLKSINATTRAGE</sequence>
<dbReference type="InterPro" id="IPR011989">
    <property type="entry name" value="ARM-like"/>
</dbReference>
<evidence type="ECO:0000313" key="2">
    <source>
        <dbReference type="Proteomes" id="UP000027135"/>
    </source>
</evidence>
<dbReference type="InParanoid" id="A0A067QGX9"/>
<accession>A0A067QGX9</accession>
<protein>
    <submittedName>
        <fullName evidence="1">Cytoskeleton-associated protein 5</fullName>
    </submittedName>
</protein>
<keyword evidence="2" id="KW-1185">Reference proteome</keyword>
<dbReference type="EMBL" id="KK871566">
    <property type="protein sequence ID" value="KDQ71549.1"/>
    <property type="molecule type" value="Genomic_DNA"/>
</dbReference>